<evidence type="ECO:0000313" key="4">
    <source>
        <dbReference type="Proteomes" id="UP000234331"/>
    </source>
</evidence>
<comment type="function">
    <text evidence="2">Antitoxin component of a type II toxin-antitoxin (TA) system.</text>
</comment>
<dbReference type="Proteomes" id="UP000234331">
    <property type="component" value="Unassembled WGS sequence"/>
</dbReference>
<comment type="similarity">
    <text evidence="1 2">Belongs to the phD/YefM antitoxin family.</text>
</comment>
<name>A0A2I2KKF2_9ACTN</name>
<evidence type="ECO:0000256" key="1">
    <source>
        <dbReference type="ARBA" id="ARBA00009981"/>
    </source>
</evidence>
<organism evidence="3 4">
    <name type="scientific">Frankia canadensis</name>
    <dbReference type="NCBI Taxonomy" id="1836972"/>
    <lineage>
        <taxon>Bacteria</taxon>
        <taxon>Bacillati</taxon>
        <taxon>Actinomycetota</taxon>
        <taxon>Actinomycetes</taxon>
        <taxon>Frankiales</taxon>
        <taxon>Frankiaceae</taxon>
        <taxon>Frankia</taxon>
    </lineage>
</organism>
<dbReference type="InterPro" id="IPR006442">
    <property type="entry name" value="Antitoxin_Phd/YefM"/>
</dbReference>
<evidence type="ECO:0000256" key="2">
    <source>
        <dbReference type="RuleBase" id="RU362080"/>
    </source>
</evidence>
<gene>
    <name evidence="3" type="ORF">FRACA_1290005</name>
</gene>
<dbReference type="NCBIfam" id="TIGR01552">
    <property type="entry name" value="phd_fam"/>
    <property type="match status" value="1"/>
</dbReference>
<reference evidence="3 4" key="1">
    <citation type="submission" date="2017-06" db="EMBL/GenBank/DDBJ databases">
        <authorList>
            <person name="Kim H.J."/>
            <person name="Triplett B.A."/>
        </authorList>
    </citation>
    <scope>NUCLEOTIDE SEQUENCE [LARGE SCALE GENOMIC DNA]</scope>
    <source>
        <strain evidence="3">FRACA_ARgP5</strain>
    </source>
</reference>
<evidence type="ECO:0000313" key="3">
    <source>
        <dbReference type="EMBL" id="SNQ46152.1"/>
    </source>
</evidence>
<proteinExistence type="inferred from homology"/>
<protein>
    <recommendedName>
        <fullName evidence="2">Antitoxin</fullName>
    </recommendedName>
</protein>
<sequence>MCYVEEVNEIGLREVRQNASELVRRAEAGERMTITVSGRPAALLGPVAPRAWRRWDDLADLFTLPTDADWPADRDLVDGAVSDPWEGR</sequence>
<dbReference type="AlphaFoldDB" id="A0A2I2KKF2"/>
<dbReference type="Pfam" id="PF02604">
    <property type="entry name" value="PhdYeFM_antitox"/>
    <property type="match status" value="1"/>
</dbReference>
<keyword evidence="4" id="KW-1185">Reference proteome</keyword>
<dbReference type="Gene3D" id="3.40.1620.10">
    <property type="entry name" value="YefM-like domain"/>
    <property type="match status" value="1"/>
</dbReference>
<accession>A0A2I2KKF2</accession>
<dbReference type="EMBL" id="FZMO01000034">
    <property type="protein sequence ID" value="SNQ46152.1"/>
    <property type="molecule type" value="Genomic_DNA"/>
</dbReference>
<dbReference type="SUPFAM" id="SSF143120">
    <property type="entry name" value="YefM-like"/>
    <property type="match status" value="1"/>
</dbReference>
<dbReference type="InterPro" id="IPR036165">
    <property type="entry name" value="YefM-like_sf"/>
</dbReference>